<feature type="domain" description="Histidine kinase" evidence="10">
    <location>
        <begin position="363"/>
        <end position="583"/>
    </location>
</feature>
<dbReference type="Gene3D" id="3.30.565.10">
    <property type="entry name" value="Histidine kinase-like ATPase, C-terminal domain"/>
    <property type="match status" value="1"/>
</dbReference>
<dbReference type="GO" id="GO:0005524">
    <property type="term" value="F:ATP binding"/>
    <property type="evidence" value="ECO:0007669"/>
    <property type="project" value="UniProtKB-KW"/>
</dbReference>
<evidence type="ECO:0000256" key="4">
    <source>
        <dbReference type="ARBA" id="ARBA00022679"/>
    </source>
</evidence>
<dbReference type="PRINTS" id="PR00344">
    <property type="entry name" value="BCTRLSENSOR"/>
</dbReference>
<dbReference type="SUPFAM" id="SSF47384">
    <property type="entry name" value="Homodimeric domain of signal transducing histidine kinase"/>
    <property type="match status" value="1"/>
</dbReference>
<keyword evidence="12" id="KW-1185">Reference proteome</keyword>
<dbReference type="SMART" id="SM00388">
    <property type="entry name" value="HisKA"/>
    <property type="match status" value="1"/>
</dbReference>
<evidence type="ECO:0000313" key="12">
    <source>
        <dbReference type="Proteomes" id="UP000198771"/>
    </source>
</evidence>
<gene>
    <name evidence="11" type="ORF">SAMN05660653_02606</name>
</gene>
<evidence type="ECO:0000259" key="10">
    <source>
        <dbReference type="PROSITE" id="PS50109"/>
    </source>
</evidence>
<feature type="region of interest" description="Disordered" evidence="9">
    <location>
        <begin position="32"/>
        <end position="81"/>
    </location>
</feature>
<dbReference type="PANTHER" id="PTHR43065:SF10">
    <property type="entry name" value="PEROXIDE STRESS-ACTIVATED HISTIDINE KINASE MAK3"/>
    <property type="match status" value="1"/>
</dbReference>
<protein>
    <recommendedName>
        <fullName evidence="2">histidine kinase</fullName>
        <ecNumber evidence="2">2.7.13.3</ecNumber>
    </recommendedName>
</protein>
<comment type="catalytic activity">
    <reaction evidence="1">
        <text>ATP + protein L-histidine = ADP + protein N-phospho-L-histidine.</text>
        <dbReference type="EC" id="2.7.13.3"/>
    </reaction>
</comment>
<dbReference type="CDD" id="cd00082">
    <property type="entry name" value="HisKA"/>
    <property type="match status" value="1"/>
</dbReference>
<dbReference type="InterPro" id="IPR036890">
    <property type="entry name" value="HATPase_C_sf"/>
</dbReference>
<evidence type="ECO:0000256" key="2">
    <source>
        <dbReference type="ARBA" id="ARBA00012438"/>
    </source>
</evidence>
<evidence type="ECO:0000256" key="9">
    <source>
        <dbReference type="SAM" id="MobiDB-lite"/>
    </source>
</evidence>
<evidence type="ECO:0000313" key="11">
    <source>
        <dbReference type="EMBL" id="SDB52242.1"/>
    </source>
</evidence>
<dbReference type="GO" id="GO:0000155">
    <property type="term" value="F:phosphorelay sensor kinase activity"/>
    <property type="evidence" value="ECO:0007669"/>
    <property type="project" value="InterPro"/>
</dbReference>
<dbReference type="Pfam" id="PF00512">
    <property type="entry name" value="HisKA"/>
    <property type="match status" value="1"/>
</dbReference>
<dbReference type="EC" id="2.7.13.3" evidence="2"/>
<keyword evidence="3" id="KW-0597">Phosphoprotein</keyword>
<dbReference type="InterPro" id="IPR003594">
    <property type="entry name" value="HATPase_dom"/>
</dbReference>
<name>A0A1G6E4F3_9BACT</name>
<evidence type="ECO:0000256" key="5">
    <source>
        <dbReference type="ARBA" id="ARBA00022741"/>
    </source>
</evidence>
<dbReference type="InterPro" id="IPR005467">
    <property type="entry name" value="His_kinase_dom"/>
</dbReference>
<keyword evidence="6 11" id="KW-0418">Kinase</keyword>
<reference evidence="11 12" key="1">
    <citation type="submission" date="2016-10" db="EMBL/GenBank/DDBJ databases">
        <authorList>
            <person name="de Groot N.N."/>
        </authorList>
    </citation>
    <scope>NUCLEOTIDE SEQUENCE [LARGE SCALE GENOMIC DNA]</scope>
    <source>
        <strain evidence="11 12">ASO4-2</strain>
    </source>
</reference>
<keyword evidence="7" id="KW-0067">ATP-binding</keyword>
<dbReference type="PANTHER" id="PTHR43065">
    <property type="entry name" value="SENSOR HISTIDINE KINASE"/>
    <property type="match status" value="1"/>
</dbReference>
<dbReference type="InterPro" id="IPR036097">
    <property type="entry name" value="HisK_dim/P_sf"/>
</dbReference>
<dbReference type="Proteomes" id="UP000198771">
    <property type="component" value="Unassembled WGS sequence"/>
</dbReference>
<evidence type="ECO:0000256" key="1">
    <source>
        <dbReference type="ARBA" id="ARBA00000085"/>
    </source>
</evidence>
<dbReference type="Pfam" id="PF02518">
    <property type="entry name" value="HATPase_c"/>
    <property type="match status" value="1"/>
</dbReference>
<dbReference type="SMART" id="SM00387">
    <property type="entry name" value="HATPase_c"/>
    <property type="match status" value="1"/>
</dbReference>
<organism evidence="11 12">
    <name type="scientific">Desulfonatronum thiosulfatophilum</name>
    <dbReference type="NCBI Taxonomy" id="617002"/>
    <lineage>
        <taxon>Bacteria</taxon>
        <taxon>Pseudomonadati</taxon>
        <taxon>Thermodesulfobacteriota</taxon>
        <taxon>Desulfovibrionia</taxon>
        <taxon>Desulfovibrionales</taxon>
        <taxon>Desulfonatronaceae</taxon>
        <taxon>Desulfonatronum</taxon>
    </lineage>
</organism>
<evidence type="ECO:0000256" key="3">
    <source>
        <dbReference type="ARBA" id="ARBA00022553"/>
    </source>
</evidence>
<feature type="compositionally biased region" description="Basic and acidic residues" evidence="9">
    <location>
        <begin position="34"/>
        <end position="68"/>
    </location>
</feature>
<keyword evidence="5" id="KW-0547">Nucleotide-binding</keyword>
<evidence type="ECO:0000256" key="8">
    <source>
        <dbReference type="ARBA" id="ARBA00023012"/>
    </source>
</evidence>
<accession>A0A1G6E4F3</accession>
<dbReference type="PROSITE" id="PS50109">
    <property type="entry name" value="HIS_KIN"/>
    <property type="match status" value="1"/>
</dbReference>
<dbReference type="STRING" id="617002.SAMN05660653_02606"/>
<dbReference type="InterPro" id="IPR004358">
    <property type="entry name" value="Sig_transdc_His_kin-like_C"/>
</dbReference>
<evidence type="ECO:0000256" key="6">
    <source>
        <dbReference type="ARBA" id="ARBA00022777"/>
    </source>
</evidence>
<keyword evidence="4" id="KW-0808">Transferase</keyword>
<sequence>MIYTDAKGKGIKSKSMGVSKFDANRISVPCSKANIKDNKRPNRSHVRDALERRNSRVGMRDRKADSLPHPEQSPRATGERKTAVETFPGQPCYVPVENHLLCDRDFYRGRNSALARLQGLHGSRLIDLVSNDDVSAPVIGLEMVSRMDEEFVPEIAQHDHIRQLYPDGSGKMHEEILNNIWDLYLNNAQGGSVVLSDLALRDISDAGRSVLHGDFATPPRDRVVEPGAVRGERDLYSLLNAISDTLLLISPKFELLWSNHVGVHGFNSKAAKGVLEYCGKMLREGAVSSNGCLVQRCFDANEKVIETVTHDGFVLEIKAFPISNGELTGSVLLWVSDVTEKMTLEAERIQAGNLAAVGEWAAGVAHEINNPITGIINYGQILINESASNSLEKDLGERIVKEGERVSRIVNNLLSYARNRQKEKHPVQISSILEETIFLTQTKIRRDGISLKVDLLDDLPEVEVNFQEIQQVFINIITNARHALNEKYDCRHDNKRLEIRAEQIRVDDRTHVRIEFLDHGVGIAPENLDRITKPFFTTKPSGKGTGLGLSITTKIIADHGGRLCFESTEGEYTRTIIDLPSHVA</sequence>
<dbReference type="EMBL" id="FMXO01000015">
    <property type="protein sequence ID" value="SDB52242.1"/>
    <property type="molecule type" value="Genomic_DNA"/>
</dbReference>
<dbReference type="AlphaFoldDB" id="A0A1G6E4F3"/>
<dbReference type="Gene3D" id="1.10.287.130">
    <property type="match status" value="1"/>
</dbReference>
<dbReference type="InterPro" id="IPR003661">
    <property type="entry name" value="HisK_dim/P_dom"/>
</dbReference>
<keyword evidence="8" id="KW-0902">Two-component regulatory system</keyword>
<evidence type="ECO:0000256" key="7">
    <source>
        <dbReference type="ARBA" id="ARBA00022840"/>
    </source>
</evidence>
<dbReference type="SUPFAM" id="SSF55874">
    <property type="entry name" value="ATPase domain of HSP90 chaperone/DNA topoisomerase II/histidine kinase"/>
    <property type="match status" value="1"/>
</dbReference>
<proteinExistence type="predicted"/>